<dbReference type="AlphaFoldDB" id="A0A1Y5F9X3"/>
<dbReference type="SUPFAM" id="SSF74982">
    <property type="entry name" value="Small protein B (SmpB)"/>
    <property type="match status" value="1"/>
</dbReference>
<dbReference type="Gene3D" id="2.40.280.10">
    <property type="match status" value="1"/>
</dbReference>
<evidence type="ECO:0000313" key="4">
    <source>
        <dbReference type="EMBL" id="OUR98480.1"/>
    </source>
</evidence>
<comment type="similarity">
    <text evidence="3">Belongs to the SmpB family.</text>
</comment>
<dbReference type="PANTHER" id="PTHR30308">
    <property type="entry name" value="TMRNA-BINDING COMPONENT OF TRANS-TRANSLATION TAGGING COMPLEX"/>
    <property type="match status" value="1"/>
</dbReference>
<comment type="subcellular location">
    <subcellularLocation>
        <location evidence="3">Cytoplasm</location>
    </subcellularLocation>
    <text evidence="3">The tmRNA-SmpB complex associates with stalled 70S ribosomes.</text>
</comment>
<dbReference type="NCBIfam" id="TIGR00086">
    <property type="entry name" value="smpB"/>
    <property type="match status" value="1"/>
</dbReference>
<dbReference type="InterPro" id="IPR000037">
    <property type="entry name" value="SsrA-bd_prot"/>
</dbReference>
<keyword evidence="2 3" id="KW-0694">RNA-binding</keyword>
<reference evidence="5" key="1">
    <citation type="journal article" date="2017" name="Proc. Natl. Acad. Sci. U.S.A.">
        <title>Simulation of Deepwater Horizon oil plume reveals substrate specialization within a complex community of hydrocarbon-degraders.</title>
        <authorList>
            <person name="Hu P."/>
            <person name="Dubinsky E.A."/>
            <person name="Probst A.J."/>
            <person name="Wang J."/>
            <person name="Sieber C.M.K."/>
            <person name="Tom L.M."/>
            <person name="Gardinali P."/>
            <person name="Banfield J.F."/>
            <person name="Atlas R.M."/>
            <person name="Andersen G.L."/>
        </authorList>
    </citation>
    <scope>NUCLEOTIDE SEQUENCE [LARGE SCALE GENOMIC DNA]</scope>
</reference>
<organism evidence="4 5">
    <name type="scientific">Halobacteriovorax marinus</name>
    <dbReference type="NCBI Taxonomy" id="97084"/>
    <lineage>
        <taxon>Bacteria</taxon>
        <taxon>Pseudomonadati</taxon>
        <taxon>Bdellovibrionota</taxon>
        <taxon>Bacteriovoracia</taxon>
        <taxon>Bacteriovoracales</taxon>
        <taxon>Halobacteriovoraceae</taxon>
        <taxon>Halobacteriovorax</taxon>
    </lineage>
</organism>
<evidence type="ECO:0000256" key="2">
    <source>
        <dbReference type="ARBA" id="ARBA00022884"/>
    </source>
</evidence>
<dbReference type="InterPro" id="IPR023620">
    <property type="entry name" value="SmpB"/>
</dbReference>
<comment type="caution">
    <text evidence="4">The sequence shown here is derived from an EMBL/GenBank/DDBJ whole genome shotgun (WGS) entry which is preliminary data.</text>
</comment>
<dbReference type="GO" id="GO:0070930">
    <property type="term" value="P:trans-translation-dependent protein tagging"/>
    <property type="evidence" value="ECO:0007669"/>
    <property type="project" value="TreeGrafter"/>
</dbReference>
<keyword evidence="1 3" id="KW-0963">Cytoplasm</keyword>
<name>A0A1Y5F9X3_9BACT</name>
<proteinExistence type="inferred from homology"/>
<comment type="function">
    <text evidence="3">Required for rescue of stalled ribosomes mediated by trans-translation. Binds to transfer-messenger RNA (tmRNA), required for stable association of tmRNA with ribosomes. tmRNA and SmpB together mimic tRNA shape, replacing the anticodon stem-loop with SmpB. tmRNA is encoded by the ssrA gene; the 2 termini fold to resemble tRNA(Ala) and it encodes a 'tag peptide', a short internal open reading frame. During trans-translation Ala-aminoacylated tmRNA acts like a tRNA, entering the A-site of stalled ribosomes, displacing the stalled mRNA. The ribosome then switches to translate the ORF on the tmRNA; the nascent peptide is terminated with the 'tag peptide' encoded by the tmRNA and targeted for degradation. The ribosome is freed to recommence translation, which seems to be the essential function of trans-translation.</text>
</comment>
<dbReference type="GO" id="GO:0070929">
    <property type="term" value="P:trans-translation"/>
    <property type="evidence" value="ECO:0007669"/>
    <property type="project" value="UniProtKB-UniRule"/>
</dbReference>
<sequence>MGIKIIAKNKRAHYDYALEDKLEVGMVLVGTEVKSLRGGKVSIAESHITIDNKGEMWAHNIKIPHYEFGNLNNHEETRKRKLLLHGKEITKMFHKMKVQKLTIIPTMIYFKGSIVKLEIALGRGKKLHDKRADDQKKDIQRKLQKGIYE</sequence>
<gene>
    <name evidence="3" type="primary">smpB</name>
    <name evidence="4" type="ORF">A9Q84_03455</name>
</gene>
<evidence type="ECO:0000256" key="1">
    <source>
        <dbReference type="ARBA" id="ARBA00022490"/>
    </source>
</evidence>
<dbReference type="Pfam" id="PF01668">
    <property type="entry name" value="SmpB"/>
    <property type="match status" value="1"/>
</dbReference>
<dbReference type="EMBL" id="MAAO01000004">
    <property type="protein sequence ID" value="OUR98480.1"/>
    <property type="molecule type" value="Genomic_DNA"/>
</dbReference>
<accession>A0A1Y5F9X3</accession>
<dbReference type="GO" id="GO:0003723">
    <property type="term" value="F:RNA binding"/>
    <property type="evidence" value="ECO:0007669"/>
    <property type="project" value="UniProtKB-UniRule"/>
</dbReference>
<dbReference type="NCBIfam" id="NF003843">
    <property type="entry name" value="PRK05422.1"/>
    <property type="match status" value="1"/>
</dbReference>
<evidence type="ECO:0000256" key="3">
    <source>
        <dbReference type="HAMAP-Rule" id="MF_00023"/>
    </source>
</evidence>
<dbReference type="GO" id="GO:0005829">
    <property type="term" value="C:cytosol"/>
    <property type="evidence" value="ECO:0007669"/>
    <property type="project" value="TreeGrafter"/>
</dbReference>
<evidence type="ECO:0000313" key="5">
    <source>
        <dbReference type="Proteomes" id="UP000196531"/>
    </source>
</evidence>
<dbReference type="Proteomes" id="UP000196531">
    <property type="component" value="Unassembled WGS sequence"/>
</dbReference>
<dbReference type="CDD" id="cd09294">
    <property type="entry name" value="SmpB"/>
    <property type="match status" value="1"/>
</dbReference>
<dbReference type="PANTHER" id="PTHR30308:SF2">
    <property type="entry name" value="SSRA-BINDING PROTEIN"/>
    <property type="match status" value="1"/>
</dbReference>
<protein>
    <recommendedName>
        <fullName evidence="3">SsrA-binding protein</fullName>
    </recommendedName>
    <alternativeName>
        <fullName evidence="3">Small protein B</fullName>
    </alternativeName>
</protein>
<dbReference type="HAMAP" id="MF_00023">
    <property type="entry name" value="SmpB"/>
    <property type="match status" value="1"/>
</dbReference>